<dbReference type="Gene3D" id="3.30.40.10">
    <property type="entry name" value="Zinc/RING finger domain, C3HC4 (zinc finger)"/>
    <property type="match status" value="1"/>
</dbReference>
<dbReference type="PROSITE" id="PS00518">
    <property type="entry name" value="ZF_RING_1"/>
    <property type="match status" value="1"/>
</dbReference>
<feature type="domain" description="RING-type" evidence="16">
    <location>
        <begin position="176"/>
        <end position="388"/>
    </location>
</feature>
<dbReference type="AlphaFoldDB" id="A0A8T0VR39"/>
<evidence type="ECO:0000256" key="11">
    <source>
        <dbReference type="ARBA" id="ARBA00022786"/>
    </source>
</evidence>
<evidence type="ECO:0000256" key="10">
    <source>
        <dbReference type="ARBA" id="ARBA00022771"/>
    </source>
</evidence>
<evidence type="ECO:0000256" key="2">
    <source>
        <dbReference type="ARBA" id="ARBA00001947"/>
    </source>
</evidence>
<dbReference type="InterPro" id="IPR017907">
    <property type="entry name" value="Znf_RING_CS"/>
</dbReference>
<dbReference type="PANTHER" id="PTHR11685">
    <property type="entry name" value="RBR FAMILY RING FINGER AND IBR DOMAIN-CONTAINING"/>
    <property type="match status" value="1"/>
</dbReference>
<evidence type="ECO:0000256" key="12">
    <source>
        <dbReference type="ARBA" id="ARBA00022833"/>
    </source>
</evidence>
<dbReference type="FunFam" id="3.30.40.10:FF:000019">
    <property type="entry name" value="RBR-type E3 ubiquitin transferase"/>
    <property type="match status" value="1"/>
</dbReference>
<keyword evidence="12" id="KW-0862">Zinc</keyword>
<name>A0A8T0VR39_PANVG</name>
<reference evidence="17" key="1">
    <citation type="submission" date="2020-05" db="EMBL/GenBank/DDBJ databases">
        <title>WGS assembly of Panicum virgatum.</title>
        <authorList>
            <person name="Lovell J.T."/>
            <person name="Jenkins J."/>
            <person name="Shu S."/>
            <person name="Juenger T.E."/>
            <person name="Schmutz J."/>
        </authorList>
    </citation>
    <scope>NUCLEOTIDE SEQUENCE</scope>
    <source>
        <strain evidence="17">AP13</strain>
    </source>
</reference>
<comment type="similarity">
    <text evidence="5">Belongs to the RBR family. Ariadne subfamily.</text>
</comment>
<organism evidence="17 18">
    <name type="scientific">Panicum virgatum</name>
    <name type="common">Blackwell switchgrass</name>
    <dbReference type="NCBI Taxonomy" id="38727"/>
    <lineage>
        <taxon>Eukaryota</taxon>
        <taxon>Viridiplantae</taxon>
        <taxon>Streptophyta</taxon>
        <taxon>Embryophyta</taxon>
        <taxon>Tracheophyta</taxon>
        <taxon>Spermatophyta</taxon>
        <taxon>Magnoliopsida</taxon>
        <taxon>Liliopsida</taxon>
        <taxon>Poales</taxon>
        <taxon>Poaceae</taxon>
        <taxon>PACMAD clade</taxon>
        <taxon>Panicoideae</taxon>
        <taxon>Panicodae</taxon>
        <taxon>Paniceae</taxon>
        <taxon>Panicinae</taxon>
        <taxon>Panicum</taxon>
        <taxon>Panicum sect. Hiantes</taxon>
    </lineage>
</organism>
<feature type="compositionally biased region" description="Basic and acidic residues" evidence="14">
    <location>
        <begin position="24"/>
        <end position="51"/>
    </location>
</feature>
<dbReference type="Proteomes" id="UP000823388">
    <property type="component" value="Chromosome 2N"/>
</dbReference>
<evidence type="ECO:0000256" key="14">
    <source>
        <dbReference type="SAM" id="MobiDB-lite"/>
    </source>
</evidence>
<keyword evidence="8" id="KW-0479">Metal-binding</keyword>
<evidence type="ECO:0000256" key="13">
    <source>
        <dbReference type="PROSITE-ProRule" id="PRU00175"/>
    </source>
</evidence>
<evidence type="ECO:0000256" key="7">
    <source>
        <dbReference type="ARBA" id="ARBA00022679"/>
    </source>
</evidence>
<evidence type="ECO:0000256" key="6">
    <source>
        <dbReference type="ARBA" id="ARBA00012251"/>
    </source>
</evidence>
<dbReference type="Pfam" id="PF01485">
    <property type="entry name" value="IBR"/>
    <property type="match status" value="1"/>
</dbReference>
<keyword evidence="10 13" id="KW-0863">Zinc-finger</keyword>
<comment type="pathway">
    <text evidence="4">Protein modification; protein ubiquitination.</text>
</comment>
<evidence type="ECO:0000256" key="3">
    <source>
        <dbReference type="ARBA" id="ARBA00003976"/>
    </source>
</evidence>
<dbReference type="Gene3D" id="1.20.120.1750">
    <property type="match status" value="1"/>
</dbReference>
<feature type="region of interest" description="Disordered" evidence="14">
    <location>
        <begin position="1"/>
        <end position="72"/>
    </location>
</feature>
<feature type="compositionally biased region" description="Acidic residues" evidence="14">
    <location>
        <begin position="59"/>
        <end position="72"/>
    </location>
</feature>
<evidence type="ECO:0000313" key="17">
    <source>
        <dbReference type="EMBL" id="KAG2637245.1"/>
    </source>
</evidence>
<evidence type="ECO:0000256" key="1">
    <source>
        <dbReference type="ARBA" id="ARBA00001798"/>
    </source>
</evidence>
<dbReference type="GO" id="GO:0061630">
    <property type="term" value="F:ubiquitin protein ligase activity"/>
    <property type="evidence" value="ECO:0007669"/>
    <property type="project" value="UniProtKB-EC"/>
</dbReference>
<accession>A0A8T0VR39</accession>
<dbReference type="InterPro" id="IPR031127">
    <property type="entry name" value="E3_UB_ligase_RBR"/>
</dbReference>
<dbReference type="CDD" id="cd20346">
    <property type="entry name" value="BRcat_RBR_ANKIB1"/>
    <property type="match status" value="1"/>
</dbReference>
<dbReference type="Pfam" id="PF21235">
    <property type="entry name" value="UBA_ARI1"/>
    <property type="match status" value="1"/>
</dbReference>
<evidence type="ECO:0000259" key="15">
    <source>
        <dbReference type="PROSITE" id="PS50089"/>
    </source>
</evidence>
<sequence length="562" mass="61847">MAAGDGDGSFRRNKRGRGGPGGCTDDHDGESARNERRRVAAGDFTVDDRAGDYVGGESDCYDDDDDAIYDDSDDAGAYLEEKEETKADDSATEPAKKRYIVLTEDLLLARQAADTATVAEVLTIPAGFAAVLLRRFNWSPERVQDAWFSDDRRVRDAVGMPADGAVAPAPMALGARRLVCGICFAKFYAGKTRSAGCSHFYCDECWRGYVGAAVGDGPRCLALRCPDPACSAAVVRDLVDAVAADEDRARYARFALRSYVEESGGRLKWCPGADCALAVELLGGAALGPGEQVDVFCACGHGFCWSCGEEAHRPVSCDTVRAWLAKNSSDSETANWVLTHTKLCPKCRRPIEKNEGCDHMTCRAPCGHEFCWLCLDPWSKHRSCWRYDYRGQREVDDEAVSGEEKRRRQAKASLDSRTSLRKAEADMDQLRRSGLAEMAAALEIDAAGLAFLTEAYELVADGRRVMRWVYAYGYFLDPERDAAKRGLLDHLQDDANSWLERLHSCAELERAPLCGEGGGAAMNETYRAYKKKLEDLTKATRGYFANIVKAFETDLPEFNSVK</sequence>
<feature type="domain" description="RING-type" evidence="15">
    <location>
        <begin position="344"/>
        <end position="384"/>
    </location>
</feature>
<dbReference type="FunFam" id="1.20.120.1750:FF:000027">
    <property type="entry name" value="RBR-type E3 ubiquitin transferase"/>
    <property type="match status" value="1"/>
</dbReference>
<evidence type="ECO:0000256" key="5">
    <source>
        <dbReference type="ARBA" id="ARBA00005884"/>
    </source>
</evidence>
<dbReference type="SUPFAM" id="SSF57850">
    <property type="entry name" value="RING/U-box"/>
    <property type="match status" value="3"/>
</dbReference>
<evidence type="ECO:0000256" key="4">
    <source>
        <dbReference type="ARBA" id="ARBA00004906"/>
    </source>
</evidence>
<keyword evidence="7" id="KW-0808">Transferase</keyword>
<dbReference type="InterPro" id="IPR044066">
    <property type="entry name" value="TRIAD_supradom"/>
</dbReference>
<evidence type="ECO:0000259" key="16">
    <source>
        <dbReference type="PROSITE" id="PS51873"/>
    </source>
</evidence>
<dbReference type="EC" id="2.3.2.31" evidence="6"/>
<dbReference type="Pfam" id="PF22191">
    <property type="entry name" value="IBR_1"/>
    <property type="match status" value="1"/>
</dbReference>
<dbReference type="InterPro" id="IPR013083">
    <property type="entry name" value="Znf_RING/FYVE/PHD"/>
</dbReference>
<dbReference type="PROSITE" id="PS50089">
    <property type="entry name" value="ZF_RING_2"/>
    <property type="match status" value="1"/>
</dbReference>
<keyword evidence="9" id="KW-0677">Repeat</keyword>
<comment type="cofactor">
    <cofactor evidence="2">
        <name>Zn(2+)</name>
        <dbReference type="ChEBI" id="CHEBI:29105"/>
    </cofactor>
</comment>
<keyword evidence="11" id="KW-0833">Ubl conjugation pathway</keyword>
<evidence type="ECO:0000256" key="8">
    <source>
        <dbReference type="ARBA" id="ARBA00022723"/>
    </source>
</evidence>
<dbReference type="InterPro" id="IPR002867">
    <property type="entry name" value="IBR_dom"/>
</dbReference>
<gene>
    <name evidence="17" type="ORF">PVAP13_2NG031803</name>
</gene>
<feature type="region of interest" description="Disordered" evidence="14">
    <location>
        <begin position="398"/>
        <end position="420"/>
    </location>
</feature>
<comment type="function">
    <text evidence="3">Might act as an E3 ubiquitin-protein ligase, or as part of E3 complex, which accepts ubiquitin from specific E2 ubiquitin-conjugating enzymes and then transfers it to substrates.</text>
</comment>
<dbReference type="SMART" id="SM00647">
    <property type="entry name" value="IBR"/>
    <property type="match status" value="2"/>
</dbReference>
<comment type="catalytic activity">
    <reaction evidence="1">
        <text>[E2 ubiquitin-conjugating enzyme]-S-ubiquitinyl-L-cysteine + [acceptor protein]-L-lysine = [E2 ubiquitin-conjugating enzyme]-L-cysteine + [acceptor protein]-N(6)-ubiquitinyl-L-lysine.</text>
        <dbReference type="EC" id="2.3.2.31"/>
    </reaction>
</comment>
<evidence type="ECO:0000313" key="18">
    <source>
        <dbReference type="Proteomes" id="UP000823388"/>
    </source>
</evidence>
<protein>
    <recommendedName>
        <fullName evidence="6">RBR-type E3 ubiquitin transferase</fullName>
        <ecNumber evidence="6">2.3.2.31</ecNumber>
    </recommendedName>
</protein>
<dbReference type="SMART" id="SM00184">
    <property type="entry name" value="RING"/>
    <property type="match status" value="2"/>
</dbReference>
<dbReference type="GO" id="GO:0016567">
    <property type="term" value="P:protein ubiquitination"/>
    <property type="evidence" value="ECO:0007669"/>
    <property type="project" value="InterPro"/>
</dbReference>
<comment type="caution">
    <text evidence="17">The sequence shown here is derived from an EMBL/GenBank/DDBJ whole genome shotgun (WGS) entry which is preliminary data.</text>
</comment>
<keyword evidence="18" id="KW-1185">Reference proteome</keyword>
<proteinExistence type="inferred from homology"/>
<dbReference type="PROSITE" id="PS51873">
    <property type="entry name" value="TRIAD"/>
    <property type="match status" value="1"/>
</dbReference>
<dbReference type="InterPro" id="IPR001841">
    <property type="entry name" value="Znf_RING"/>
</dbReference>
<dbReference type="InterPro" id="IPR048962">
    <property type="entry name" value="ARIH1-like_UBL"/>
</dbReference>
<evidence type="ECO:0000256" key="9">
    <source>
        <dbReference type="ARBA" id="ARBA00022737"/>
    </source>
</evidence>
<dbReference type="GO" id="GO:0008270">
    <property type="term" value="F:zinc ion binding"/>
    <property type="evidence" value="ECO:0007669"/>
    <property type="project" value="UniProtKB-KW"/>
</dbReference>
<dbReference type="EMBL" id="CM029040">
    <property type="protein sequence ID" value="KAG2637245.1"/>
    <property type="molecule type" value="Genomic_DNA"/>
</dbReference>